<name>A0AC60Q8B1_IXOPE</name>
<gene>
    <name evidence="1" type="ORF">HPB47_023129</name>
</gene>
<reference evidence="1 2" key="1">
    <citation type="journal article" date="2020" name="Cell">
        <title>Large-Scale Comparative Analyses of Tick Genomes Elucidate Their Genetic Diversity and Vector Capacities.</title>
        <authorList>
            <consortium name="Tick Genome and Microbiome Consortium (TIGMIC)"/>
            <person name="Jia N."/>
            <person name="Wang J."/>
            <person name="Shi W."/>
            <person name="Du L."/>
            <person name="Sun Y."/>
            <person name="Zhan W."/>
            <person name="Jiang J.F."/>
            <person name="Wang Q."/>
            <person name="Zhang B."/>
            <person name="Ji P."/>
            <person name="Bell-Sakyi L."/>
            <person name="Cui X.M."/>
            <person name="Yuan T.T."/>
            <person name="Jiang B.G."/>
            <person name="Yang W.F."/>
            <person name="Lam T.T."/>
            <person name="Chang Q.C."/>
            <person name="Ding S.J."/>
            <person name="Wang X.J."/>
            <person name="Zhu J.G."/>
            <person name="Ruan X.D."/>
            <person name="Zhao L."/>
            <person name="Wei J.T."/>
            <person name="Ye R.Z."/>
            <person name="Que T.C."/>
            <person name="Du C.H."/>
            <person name="Zhou Y.H."/>
            <person name="Cheng J.X."/>
            <person name="Dai P.F."/>
            <person name="Guo W.B."/>
            <person name="Han X.H."/>
            <person name="Huang E.J."/>
            <person name="Li L.F."/>
            <person name="Wei W."/>
            <person name="Gao Y.C."/>
            <person name="Liu J.Z."/>
            <person name="Shao H.Z."/>
            <person name="Wang X."/>
            <person name="Wang C.C."/>
            <person name="Yang T.C."/>
            <person name="Huo Q.B."/>
            <person name="Li W."/>
            <person name="Chen H.Y."/>
            <person name="Chen S.E."/>
            <person name="Zhou L.G."/>
            <person name="Ni X.B."/>
            <person name="Tian J.H."/>
            <person name="Sheng Y."/>
            <person name="Liu T."/>
            <person name="Pan Y.S."/>
            <person name="Xia L.Y."/>
            <person name="Li J."/>
            <person name="Zhao F."/>
            <person name="Cao W.C."/>
        </authorList>
    </citation>
    <scope>NUCLEOTIDE SEQUENCE [LARGE SCALE GENOMIC DNA]</scope>
    <source>
        <strain evidence="1">Iper-2018</strain>
    </source>
</reference>
<organism evidence="1 2">
    <name type="scientific">Ixodes persulcatus</name>
    <name type="common">Taiga tick</name>
    <dbReference type="NCBI Taxonomy" id="34615"/>
    <lineage>
        <taxon>Eukaryota</taxon>
        <taxon>Metazoa</taxon>
        <taxon>Ecdysozoa</taxon>
        <taxon>Arthropoda</taxon>
        <taxon>Chelicerata</taxon>
        <taxon>Arachnida</taxon>
        <taxon>Acari</taxon>
        <taxon>Parasitiformes</taxon>
        <taxon>Ixodida</taxon>
        <taxon>Ixodoidea</taxon>
        <taxon>Ixodidae</taxon>
        <taxon>Ixodinae</taxon>
        <taxon>Ixodes</taxon>
    </lineage>
</organism>
<keyword evidence="2" id="KW-1185">Reference proteome</keyword>
<comment type="caution">
    <text evidence="1">The sequence shown here is derived from an EMBL/GenBank/DDBJ whole genome shotgun (WGS) entry which is preliminary data.</text>
</comment>
<accession>A0AC60Q8B1</accession>
<protein>
    <submittedName>
        <fullName evidence="1">Uncharacterized protein</fullName>
    </submittedName>
</protein>
<dbReference type="EMBL" id="JABSTQ010009365">
    <property type="protein sequence ID" value="KAG0429967.1"/>
    <property type="molecule type" value="Genomic_DNA"/>
</dbReference>
<dbReference type="Proteomes" id="UP000805193">
    <property type="component" value="Unassembled WGS sequence"/>
</dbReference>
<evidence type="ECO:0000313" key="2">
    <source>
        <dbReference type="Proteomes" id="UP000805193"/>
    </source>
</evidence>
<evidence type="ECO:0000313" key="1">
    <source>
        <dbReference type="EMBL" id="KAG0429967.1"/>
    </source>
</evidence>
<proteinExistence type="predicted"/>
<sequence>MPEVPMEDSELLQPATPSPVGSSSEGTRPEGAGEAEWADEVPEVGPPTRSLKGSTAGKAPKSCQSTFFLPKPAGVGSLEGPKVTPVEAPDGDLLSVLTVQGTPGHSSGDFRKSRQRLQQRKSSKTSNSIGEAAFVAEEAESAESQYLKEVNSIFCFAATDEDDGAARSGRNRRRRVVTSYKEPPLNRSVLSIPIEKVQMDTCEARNYAK</sequence>